<name>A0A5N7AMZ3_9EURO</name>
<dbReference type="PANTHER" id="PTHR43558">
    <property type="entry name" value="REDUCTASE, PUTATIVE (AFU_ORTHOLOGUE AFUA_3G10540)-RELATED"/>
    <property type="match status" value="1"/>
</dbReference>
<evidence type="ECO:0000313" key="2">
    <source>
        <dbReference type="Proteomes" id="UP000326198"/>
    </source>
</evidence>
<proteinExistence type="predicted"/>
<keyword evidence="2" id="KW-1185">Reference proteome</keyword>
<reference evidence="1 2" key="1">
    <citation type="submission" date="2019-04" db="EMBL/GenBank/DDBJ databases">
        <title>Friends and foes A comparative genomics studyof 23 Aspergillus species from section Flavi.</title>
        <authorList>
            <consortium name="DOE Joint Genome Institute"/>
            <person name="Kjaerbolling I."/>
            <person name="Vesth T."/>
            <person name="Frisvad J.C."/>
            <person name="Nybo J.L."/>
            <person name="Theobald S."/>
            <person name="Kildgaard S."/>
            <person name="Isbrandt T."/>
            <person name="Kuo A."/>
            <person name="Sato A."/>
            <person name="Lyhne E.K."/>
            <person name="Kogle M.E."/>
            <person name="Wiebenga A."/>
            <person name="Kun R.S."/>
            <person name="Lubbers R.J."/>
            <person name="Makela M.R."/>
            <person name="Barry K."/>
            <person name="Chovatia M."/>
            <person name="Clum A."/>
            <person name="Daum C."/>
            <person name="Haridas S."/>
            <person name="He G."/>
            <person name="LaButti K."/>
            <person name="Lipzen A."/>
            <person name="Mondo S."/>
            <person name="Riley R."/>
            <person name="Salamov A."/>
            <person name="Simmons B.A."/>
            <person name="Magnuson J.K."/>
            <person name="Henrissat B."/>
            <person name="Mortensen U.H."/>
            <person name="Larsen T.O."/>
            <person name="Devries R.P."/>
            <person name="Grigoriev I.V."/>
            <person name="Machida M."/>
            <person name="Baker S.E."/>
            <person name="Andersen M.R."/>
        </authorList>
    </citation>
    <scope>NUCLEOTIDE SEQUENCE [LARGE SCALE GENOMIC DNA]</scope>
    <source>
        <strain evidence="1 2">IBT 29228</strain>
    </source>
</reference>
<dbReference type="Proteomes" id="UP000326198">
    <property type="component" value="Unassembled WGS sequence"/>
</dbReference>
<dbReference type="PANTHER" id="PTHR43558:SF6">
    <property type="entry name" value="REDUCTASE, PUTATIVE (AFU_ORTHOLOGUE AFUA_3G10540)-RELATED"/>
    <property type="match status" value="1"/>
</dbReference>
<accession>A0A5N7AMZ3</accession>
<organism evidence="1 2">
    <name type="scientific">Aspergillus bertholletiae</name>
    <dbReference type="NCBI Taxonomy" id="1226010"/>
    <lineage>
        <taxon>Eukaryota</taxon>
        <taxon>Fungi</taxon>
        <taxon>Dikarya</taxon>
        <taxon>Ascomycota</taxon>
        <taxon>Pezizomycotina</taxon>
        <taxon>Eurotiomycetes</taxon>
        <taxon>Eurotiomycetidae</taxon>
        <taxon>Eurotiales</taxon>
        <taxon>Aspergillaceae</taxon>
        <taxon>Aspergillus</taxon>
        <taxon>Aspergillus subgen. Circumdati</taxon>
    </lineage>
</organism>
<evidence type="ECO:0000313" key="1">
    <source>
        <dbReference type="EMBL" id="KAE8371274.1"/>
    </source>
</evidence>
<dbReference type="AlphaFoldDB" id="A0A5N7AMZ3"/>
<dbReference type="InterPro" id="IPR053354">
    <property type="entry name" value="MGDG_epimerase"/>
</dbReference>
<sequence>MLSDISLPPLPINHIKFLEYIKSQPTTPIEKLIETYEDYDSVLREIFAQMPSHELLSENLLNVVPLYDNHGWADVRVRARDIASESDSLKRSPAVVSTFREFEANFDNVVVAGSAVVIPLLPVPEEFRGSRQRLRGFYHEKFTPAYDVDLSLYGLTEDQAVDKIRQIERSIRDSICHETVTVRTKNAIMIASQHPIRYVQIVLRIYKSISEILTGFDVDCSCAAYDGQNVYLASYITKTNRINLSRRSPSYESRLSKYARRGFEIFYPQLDLSRINPVGTNDCA</sequence>
<gene>
    <name evidence="1" type="ORF">BDV26DRAFT_286915</name>
</gene>
<dbReference type="Pfam" id="PF26128">
    <property type="entry name" value="Gad2"/>
    <property type="match status" value="1"/>
</dbReference>
<dbReference type="OrthoDB" id="539213at2759"/>
<dbReference type="EMBL" id="ML736444">
    <property type="protein sequence ID" value="KAE8371274.1"/>
    <property type="molecule type" value="Genomic_DNA"/>
</dbReference>
<protein>
    <submittedName>
        <fullName evidence="1">Uncharacterized protein</fullName>
    </submittedName>
</protein>